<proteinExistence type="predicted"/>
<dbReference type="Gene3D" id="3.90.190.10">
    <property type="entry name" value="Protein tyrosine phosphatase superfamily"/>
    <property type="match status" value="1"/>
</dbReference>
<accession>A0A8C0HCL4</accession>
<name>A0A8C0HCL4_CHEAB</name>
<dbReference type="InterPro" id="IPR047170">
    <property type="entry name" value="PTN12/18/22"/>
</dbReference>
<reference evidence="5" key="1">
    <citation type="submission" date="2025-08" db="UniProtKB">
        <authorList>
            <consortium name="Ensembl"/>
        </authorList>
    </citation>
    <scope>IDENTIFICATION</scope>
</reference>
<dbReference type="PANTHER" id="PTHR45983:SF4">
    <property type="entry name" value="TYROSINE-PROTEIN PHOSPHATASE NON-RECEPTOR TYPE 18"/>
    <property type="match status" value="1"/>
</dbReference>
<dbReference type="InterPro" id="IPR029021">
    <property type="entry name" value="Prot-tyrosine_phosphatase-like"/>
</dbReference>
<dbReference type="InterPro" id="IPR000242">
    <property type="entry name" value="PTP_cat"/>
</dbReference>
<dbReference type="GO" id="GO:0005634">
    <property type="term" value="C:nucleus"/>
    <property type="evidence" value="ECO:0007669"/>
    <property type="project" value="TreeGrafter"/>
</dbReference>
<sequence length="127" mass="13531">PADKPPPPGFLPFASSRLDTGEETTQKIVVVIKSPSAREFGKNIKKNRYKDILPYDQTRVVLNLCTDEGQTDYINASFIQVTSSLCSMGRSPLAPALAPQPSAALGGAVLQGVRGRFSRGRWAAGGG</sequence>
<dbReference type="AlphaFoldDB" id="A0A8C0HCL4"/>
<dbReference type="PROSITE" id="PS50055">
    <property type="entry name" value="TYR_PHOSPHATASE_PTP"/>
    <property type="match status" value="1"/>
</dbReference>
<evidence type="ECO:0000256" key="2">
    <source>
        <dbReference type="ARBA" id="ARBA00022801"/>
    </source>
</evidence>
<dbReference type="Pfam" id="PF00102">
    <property type="entry name" value="Y_phosphatase"/>
    <property type="match status" value="1"/>
</dbReference>
<dbReference type="Proteomes" id="UP000694404">
    <property type="component" value="Unplaced"/>
</dbReference>
<reference evidence="5" key="2">
    <citation type="submission" date="2025-09" db="UniProtKB">
        <authorList>
            <consortium name="Ensembl"/>
        </authorList>
    </citation>
    <scope>IDENTIFICATION</scope>
</reference>
<keyword evidence="3" id="KW-0904">Protein phosphatase</keyword>
<dbReference type="PANTHER" id="PTHR45983">
    <property type="entry name" value="TYROSINE PHOSPHATSE N18, PUTATIVE-RELATED"/>
    <property type="match status" value="1"/>
</dbReference>
<evidence type="ECO:0000256" key="1">
    <source>
        <dbReference type="ARBA" id="ARBA00013064"/>
    </source>
</evidence>
<dbReference type="Ensembl" id="ENSCABT00000024442.1">
    <property type="protein sequence ID" value="ENSCABP00000022309.1"/>
    <property type="gene ID" value="ENSCABG00000016443.1"/>
</dbReference>
<evidence type="ECO:0000313" key="6">
    <source>
        <dbReference type="Proteomes" id="UP000694404"/>
    </source>
</evidence>
<keyword evidence="6" id="KW-1185">Reference proteome</keyword>
<evidence type="ECO:0000313" key="5">
    <source>
        <dbReference type="Ensembl" id="ENSCABP00000022309.1"/>
    </source>
</evidence>
<dbReference type="GO" id="GO:0004726">
    <property type="term" value="F:non-membrane spanning protein tyrosine phosphatase activity"/>
    <property type="evidence" value="ECO:0007669"/>
    <property type="project" value="InterPro"/>
</dbReference>
<keyword evidence="2" id="KW-0378">Hydrolase</keyword>
<dbReference type="GO" id="GO:0005737">
    <property type="term" value="C:cytoplasm"/>
    <property type="evidence" value="ECO:0007669"/>
    <property type="project" value="TreeGrafter"/>
</dbReference>
<organism evidence="5 6">
    <name type="scientific">Chelonoidis abingdonii</name>
    <name type="common">Abingdon island giant tortoise</name>
    <name type="synonym">Testudo abingdonii</name>
    <dbReference type="NCBI Taxonomy" id="106734"/>
    <lineage>
        <taxon>Eukaryota</taxon>
        <taxon>Metazoa</taxon>
        <taxon>Chordata</taxon>
        <taxon>Craniata</taxon>
        <taxon>Vertebrata</taxon>
        <taxon>Euteleostomi</taxon>
        <taxon>Archelosauria</taxon>
        <taxon>Testudinata</taxon>
        <taxon>Testudines</taxon>
        <taxon>Cryptodira</taxon>
        <taxon>Durocryptodira</taxon>
        <taxon>Testudinoidea</taxon>
        <taxon>Testudinidae</taxon>
        <taxon>Chelonoidis</taxon>
    </lineage>
</organism>
<evidence type="ECO:0000259" key="4">
    <source>
        <dbReference type="PROSITE" id="PS50055"/>
    </source>
</evidence>
<protein>
    <recommendedName>
        <fullName evidence="1">protein-tyrosine-phosphatase</fullName>
        <ecNumber evidence="1">3.1.3.48</ecNumber>
    </recommendedName>
</protein>
<evidence type="ECO:0000256" key="3">
    <source>
        <dbReference type="ARBA" id="ARBA00022912"/>
    </source>
</evidence>
<dbReference type="SUPFAM" id="SSF52799">
    <property type="entry name" value="(Phosphotyrosine protein) phosphatases II"/>
    <property type="match status" value="1"/>
</dbReference>
<feature type="domain" description="Tyrosine-protein phosphatase" evidence="4">
    <location>
        <begin position="43"/>
        <end position="93"/>
    </location>
</feature>
<dbReference type="EC" id="3.1.3.48" evidence="1"/>